<evidence type="ECO:0000313" key="11">
    <source>
        <dbReference type="EMBL" id="QPS00737.1"/>
    </source>
</evidence>
<dbReference type="InterPro" id="IPR018497">
    <property type="entry name" value="Peptidase_M13_C"/>
</dbReference>
<feature type="domain" description="Peptidase M13 C-terminal" evidence="8">
    <location>
        <begin position="441"/>
        <end position="631"/>
    </location>
</feature>
<accession>A0A0X8FEP7</accession>
<evidence type="ECO:0000256" key="6">
    <source>
        <dbReference type="ARBA" id="ARBA00022833"/>
    </source>
</evidence>
<dbReference type="GO" id="GO:0005886">
    <property type="term" value="C:plasma membrane"/>
    <property type="evidence" value="ECO:0007669"/>
    <property type="project" value="TreeGrafter"/>
</dbReference>
<evidence type="ECO:0000256" key="5">
    <source>
        <dbReference type="ARBA" id="ARBA00022801"/>
    </source>
</evidence>
<keyword evidence="7" id="KW-0482">Metalloprotease</keyword>
<evidence type="ECO:0000256" key="2">
    <source>
        <dbReference type="ARBA" id="ARBA00007357"/>
    </source>
</evidence>
<evidence type="ECO:0000259" key="8">
    <source>
        <dbReference type="Pfam" id="PF01431"/>
    </source>
</evidence>
<proteinExistence type="inferred from homology"/>
<sequence length="634" mass="72301">MTVDMSQAKEDLYMAVNGEWIDQAEIPEDKSSTGGFMALRDGIEELSMADIEKMASGEIKLDNPEMEEMIALYQLAMDFDRLDQEGANPIQADLENVDALTDFSQIQAFSKQWLLAGHDFVFNLGNEADMKNTVNYALYLSRPNTILPDKGYYEEDNGTGKQLLEIWRRSTVDLLKAMGFSDELSQRHTDQAIAFDALFVPYVKSQEELADYTKSYNPKGIDEVEGYSSHYSLKTIIKELIGQEPETVIVTEPRYFEALDEFFSPDHFDELKSWMIVNVARDGAQAMSEDLRQIASQYSLALSGNPKTMSREKHAFYLTVNTFDQVFGCYYGKKYFGPEARADVTAMIEEMIAVYKDRLKHNTWLSQQTIKKAIVKLDAITIMAGYPDSYPEIYQRFKVDSDLPLYQNLKAFTAERVKDNLAKWGQEVDHSRWHMSAETVNAYYDPSANNICFPAGILQAPFYDLKQSRSENYGGIGGVIAHEISHAFDNNGAQFDEQGNLNNWWLDEDYEVFTQKAQAMIDQFDGLPLGDGEVNGTLTVSENIADAGGLQAAYQAMTHEEDYDPIAFFNNWARIWCMKARPQYQNLLLSIDVHAPNYWRANQQVKNLDAFHVAYQTSSENKMYLDPKDRVVIW</sequence>
<evidence type="ECO:0000313" key="10">
    <source>
        <dbReference type="EMBL" id="MCY3052413.1"/>
    </source>
</evidence>
<dbReference type="Gene3D" id="1.10.1380.10">
    <property type="entry name" value="Neutral endopeptidase , domain2"/>
    <property type="match status" value="1"/>
</dbReference>
<dbReference type="KEGG" id="aun:AWM73_05190"/>
<dbReference type="PANTHER" id="PTHR11733">
    <property type="entry name" value="ZINC METALLOPROTEASE FAMILY M13 NEPRILYSIN-RELATED"/>
    <property type="match status" value="1"/>
</dbReference>
<dbReference type="Proteomes" id="UP001069145">
    <property type="component" value="Unassembled WGS sequence"/>
</dbReference>
<dbReference type="RefSeq" id="WP_060778386.1">
    <property type="nucleotide sequence ID" value="NZ_CAJHLF010000008.1"/>
</dbReference>
<dbReference type="Pfam" id="PF05649">
    <property type="entry name" value="Peptidase_M13_N"/>
    <property type="match status" value="1"/>
</dbReference>
<evidence type="ECO:0000313" key="13">
    <source>
        <dbReference type="Proteomes" id="UP001069145"/>
    </source>
</evidence>
<gene>
    <name evidence="11" type="ORF">I6G68_04860</name>
    <name evidence="10" type="ORF">ODY43_00135</name>
</gene>
<evidence type="ECO:0000256" key="4">
    <source>
        <dbReference type="ARBA" id="ARBA00022723"/>
    </source>
</evidence>
<dbReference type="InterPro" id="IPR024079">
    <property type="entry name" value="MetalloPept_cat_dom_sf"/>
</dbReference>
<evidence type="ECO:0000313" key="12">
    <source>
        <dbReference type="Proteomes" id="UP000594771"/>
    </source>
</evidence>
<keyword evidence="5" id="KW-0378">Hydrolase</keyword>
<evidence type="ECO:0000256" key="3">
    <source>
        <dbReference type="ARBA" id="ARBA00022670"/>
    </source>
</evidence>
<dbReference type="InterPro" id="IPR008753">
    <property type="entry name" value="Peptidase_M13_N"/>
</dbReference>
<dbReference type="InterPro" id="IPR000718">
    <property type="entry name" value="Peptidase_M13"/>
</dbReference>
<name>A0A0X8FEP7_9LACT</name>
<reference evidence="10" key="2">
    <citation type="submission" date="2022-09" db="EMBL/GenBank/DDBJ databases">
        <title>Aerococcus urinae taxonomy study.</title>
        <authorList>
            <person name="Christensen J."/>
            <person name="Senneby E."/>
        </authorList>
    </citation>
    <scope>NUCLEOTIDE SEQUENCE</scope>
    <source>
        <strain evidence="10">NLD-066-U95</strain>
    </source>
</reference>
<dbReference type="GO" id="GO:0046872">
    <property type="term" value="F:metal ion binding"/>
    <property type="evidence" value="ECO:0007669"/>
    <property type="project" value="UniProtKB-KW"/>
</dbReference>
<reference evidence="11 12" key="1">
    <citation type="submission" date="2020-12" db="EMBL/GenBank/DDBJ databases">
        <title>FDA dAtabase for Regulatory Grade micrObial Sequences (FDA-ARGOS): Supporting development and validation of Infectious Disease Dx tests.</title>
        <authorList>
            <person name="Sproer C."/>
            <person name="Gronow S."/>
            <person name="Severitt S."/>
            <person name="Schroder I."/>
            <person name="Tallon L."/>
            <person name="Sadzewicz L."/>
            <person name="Zhao X."/>
            <person name="Boylan J."/>
            <person name="Ott S."/>
            <person name="Bowen H."/>
            <person name="Vavikolanu K."/>
            <person name="Mehta A."/>
            <person name="Aluvathingal J."/>
            <person name="Nadendla S."/>
            <person name="Lowell S."/>
            <person name="Myers T."/>
            <person name="Yan Y."/>
            <person name="Sichtig H."/>
        </authorList>
    </citation>
    <scope>NUCLEOTIDE SEQUENCE [LARGE SCALE GENOMIC DNA]</scope>
    <source>
        <strain evidence="11 12">FDAARGOS_911</strain>
    </source>
</reference>
<comment type="similarity">
    <text evidence="2">Belongs to the peptidase M13 family.</text>
</comment>
<dbReference type="Proteomes" id="UP000594771">
    <property type="component" value="Chromosome"/>
</dbReference>
<dbReference type="GeneID" id="35767131"/>
<keyword evidence="6" id="KW-0862">Zinc</keyword>
<keyword evidence="13" id="KW-1185">Reference proteome</keyword>
<dbReference type="GO" id="GO:0004222">
    <property type="term" value="F:metalloendopeptidase activity"/>
    <property type="evidence" value="ECO:0007669"/>
    <property type="project" value="InterPro"/>
</dbReference>
<comment type="cofactor">
    <cofactor evidence="1">
        <name>Zn(2+)</name>
        <dbReference type="ChEBI" id="CHEBI:29105"/>
    </cofactor>
</comment>
<dbReference type="InterPro" id="IPR042089">
    <property type="entry name" value="Peptidase_M13_dom_2"/>
</dbReference>
<dbReference type="SUPFAM" id="SSF55486">
    <property type="entry name" value="Metalloproteases ('zincins'), catalytic domain"/>
    <property type="match status" value="1"/>
</dbReference>
<organism evidence="11 12">
    <name type="scientific">Aerococcus urinae</name>
    <dbReference type="NCBI Taxonomy" id="1376"/>
    <lineage>
        <taxon>Bacteria</taxon>
        <taxon>Bacillati</taxon>
        <taxon>Bacillota</taxon>
        <taxon>Bacilli</taxon>
        <taxon>Lactobacillales</taxon>
        <taxon>Aerococcaceae</taxon>
        <taxon>Aerococcus</taxon>
    </lineage>
</organism>
<feature type="domain" description="Peptidase M13 N-terminal" evidence="9">
    <location>
        <begin position="9"/>
        <end position="387"/>
    </location>
</feature>
<keyword evidence="4" id="KW-0479">Metal-binding</keyword>
<dbReference type="EMBL" id="JAOTML010000001">
    <property type="protein sequence ID" value="MCY3052413.1"/>
    <property type="molecule type" value="Genomic_DNA"/>
</dbReference>
<dbReference type="PRINTS" id="PR00786">
    <property type="entry name" value="NEPRILYSIN"/>
</dbReference>
<dbReference type="OrthoDB" id="9775677at2"/>
<dbReference type="GO" id="GO:0016485">
    <property type="term" value="P:protein processing"/>
    <property type="evidence" value="ECO:0007669"/>
    <property type="project" value="TreeGrafter"/>
</dbReference>
<dbReference type="Pfam" id="PF01431">
    <property type="entry name" value="Peptidase_M13"/>
    <property type="match status" value="1"/>
</dbReference>
<dbReference type="PROSITE" id="PS51885">
    <property type="entry name" value="NEPRILYSIN"/>
    <property type="match status" value="1"/>
</dbReference>
<evidence type="ECO:0000259" key="9">
    <source>
        <dbReference type="Pfam" id="PF05649"/>
    </source>
</evidence>
<protein>
    <submittedName>
        <fullName evidence="11">M13 family peptidase</fullName>
    </submittedName>
</protein>
<dbReference type="Gene3D" id="3.40.390.10">
    <property type="entry name" value="Collagenase (Catalytic Domain)"/>
    <property type="match status" value="1"/>
</dbReference>
<evidence type="ECO:0000256" key="1">
    <source>
        <dbReference type="ARBA" id="ARBA00001947"/>
    </source>
</evidence>
<dbReference type="CDD" id="cd08662">
    <property type="entry name" value="M13"/>
    <property type="match status" value="1"/>
</dbReference>
<dbReference type="AlphaFoldDB" id="A0A0X8FEP7"/>
<dbReference type="PANTHER" id="PTHR11733:SF167">
    <property type="entry name" value="FI17812P1-RELATED"/>
    <property type="match status" value="1"/>
</dbReference>
<keyword evidence="3" id="KW-0645">Protease</keyword>
<evidence type="ECO:0000256" key="7">
    <source>
        <dbReference type="ARBA" id="ARBA00023049"/>
    </source>
</evidence>
<dbReference type="EMBL" id="CP065662">
    <property type="protein sequence ID" value="QPS00737.1"/>
    <property type="molecule type" value="Genomic_DNA"/>
</dbReference>